<evidence type="ECO:0000313" key="2">
    <source>
        <dbReference type="Proteomes" id="UP000198809"/>
    </source>
</evidence>
<organism evidence="1 2">
    <name type="scientific">Paenibacillus sophorae</name>
    <dbReference type="NCBI Taxonomy" id="1333845"/>
    <lineage>
        <taxon>Bacteria</taxon>
        <taxon>Bacillati</taxon>
        <taxon>Bacillota</taxon>
        <taxon>Bacilli</taxon>
        <taxon>Bacillales</taxon>
        <taxon>Paenibacillaceae</taxon>
        <taxon>Paenibacillus</taxon>
    </lineage>
</organism>
<proteinExistence type="predicted"/>
<accession>A0A1H8VSK7</accession>
<dbReference type="EMBL" id="FODH01000027">
    <property type="protein sequence ID" value="SEP18381.1"/>
    <property type="molecule type" value="Genomic_DNA"/>
</dbReference>
<dbReference type="Proteomes" id="UP000198809">
    <property type="component" value="Unassembled WGS sequence"/>
</dbReference>
<dbReference type="RefSeq" id="WP_246590609.1">
    <property type="nucleotide sequence ID" value="NZ_CP076607.1"/>
</dbReference>
<protein>
    <submittedName>
        <fullName evidence="1">Phage DNA packaging protein, Nu1 subunit of terminase</fullName>
    </submittedName>
</protein>
<dbReference type="AlphaFoldDB" id="A0A1H8VSK7"/>
<reference evidence="1 2" key="1">
    <citation type="submission" date="2016-10" db="EMBL/GenBank/DDBJ databases">
        <authorList>
            <person name="de Groot N.N."/>
        </authorList>
    </citation>
    <scope>NUCLEOTIDE SEQUENCE [LARGE SCALE GENOMIC DNA]</scope>
    <source>
        <strain evidence="1 2">CGMCC 1.10238</strain>
    </source>
</reference>
<sequence>MESHAKMIDETLCISASYTSELFNVHRNTLAQWVKLGMPKAKAGWYPLKECVEWVIAYRTGSGEDDDEDGESKEPKTDAAKKLRHEARLKEQQAEAAALRNAVAKGEYIRKDEVVSELQRFFTTLKRSMVGYSRKVAMEVAPFVEPDLVRVIEQNITDTTNTVLLQLSVRGVYHAKKGKK</sequence>
<dbReference type="STRING" id="1333845.SAMN04487895_12733"/>
<name>A0A1H8VSK7_9BACL</name>
<gene>
    <name evidence="1" type="ORF">SAMN04487895_12733</name>
</gene>
<evidence type="ECO:0000313" key="1">
    <source>
        <dbReference type="EMBL" id="SEP18381.1"/>
    </source>
</evidence>